<gene>
    <name evidence="2" type="ORF">JI435_081040</name>
</gene>
<dbReference type="OMA" id="AYHYRGH"/>
<evidence type="ECO:0000256" key="1">
    <source>
        <dbReference type="SAM" id="MobiDB-lite"/>
    </source>
</evidence>
<feature type="compositionally biased region" description="Polar residues" evidence="1">
    <location>
        <begin position="310"/>
        <end position="329"/>
    </location>
</feature>
<feature type="region of interest" description="Disordered" evidence="1">
    <location>
        <begin position="1"/>
        <end position="22"/>
    </location>
</feature>
<evidence type="ECO:0000313" key="3">
    <source>
        <dbReference type="Proteomes" id="UP000663193"/>
    </source>
</evidence>
<sequence length="524" mass="57045">MPRDTMDRKASRALHKQQSEQREAHLTAMAKAKRVFISGLKGHHPFQLGVAYHFRGHQLYSFPGGEPIAPVPFKFKYGISIVSEMEGAVPVFDRCAEGLREEGSIAALDKSCWVFWEEAEAEKSREKEEVRRTLEAETCVDDEGGVELAIAQRNSSRATRELPKVSYPTALVPAQVLSRGTSRAPSREASQVDLSVLAATGDTPRPRSMRFVTPASTTDLASMVMAEGLLTAPRALHRASSSDLASKPVPAFARKLQHLSSQPDSSLSLADLATRHNRSKSGGISLSNIDGLGNSTSLASKSTIPGLGHSDSSPSLTSLNRERTTTTGPSMSSILAFAHPHLSRETFNTPHDHARFLSDSLPGSRLTSVVNTPFPSRPVSPALRPIASTSHLQIPSTVQGTHTLFADMLDLYAYTYTDLSTMVSPQYGRNEVVGSGRPRRASMALNQAYNAGRMGEEGVGARAPKCAVHGEECDGVAVMETWKTERAQQTSGFREVYPMIEGEGARVMVDWAHLLREEQERLQN</sequence>
<proteinExistence type="predicted"/>
<evidence type="ECO:0000313" key="2">
    <source>
        <dbReference type="EMBL" id="QRC92842.1"/>
    </source>
</evidence>
<dbReference type="RefSeq" id="XP_001798430.1">
    <property type="nucleotide sequence ID" value="XM_001798378.1"/>
</dbReference>
<name>A0A7U2EUA1_PHANO</name>
<keyword evidence="3" id="KW-1185">Reference proteome</keyword>
<feature type="compositionally biased region" description="Basic and acidic residues" evidence="1">
    <location>
        <begin position="1"/>
        <end position="10"/>
    </location>
</feature>
<dbReference type="Proteomes" id="UP000663193">
    <property type="component" value="Chromosome 2"/>
</dbReference>
<dbReference type="OrthoDB" id="3792817at2759"/>
<dbReference type="KEGG" id="pno:SNOG_08104"/>
<dbReference type="EMBL" id="CP069024">
    <property type="protein sequence ID" value="QRC92842.1"/>
    <property type="molecule type" value="Genomic_DNA"/>
</dbReference>
<accession>A0A7U2EUA1</accession>
<dbReference type="AlphaFoldDB" id="A0A7U2EUA1"/>
<feature type="region of interest" description="Disordered" evidence="1">
    <location>
        <begin position="300"/>
        <end position="329"/>
    </location>
</feature>
<dbReference type="VEuPathDB" id="FungiDB:JI435_081040"/>
<protein>
    <submittedName>
        <fullName evidence="2">Uncharacterized protein</fullName>
    </submittedName>
</protein>
<organism evidence="2 3">
    <name type="scientific">Phaeosphaeria nodorum (strain SN15 / ATCC MYA-4574 / FGSC 10173)</name>
    <name type="common">Glume blotch fungus</name>
    <name type="synonym">Parastagonospora nodorum</name>
    <dbReference type="NCBI Taxonomy" id="321614"/>
    <lineage>
        <taxon>Eukaryota</taxon>
        <taxon>Fungi</taxon>
        <taxon>Dikarya</taxon>
        <taxon>Ascomycota</taxon>
        <taxon>Pezizomycotina</taxon>
        <taxon>Dothideomycetes</taxon>
        <taxon>Pleosporomycetidae</taxon>
        <taxon>Pleosporales</taxon>
        <taxon>Pleosporineae</taxon>
        <taxon>Phaeosphaeriaceae</taxon>
        <taxon>Parastagonospora</taxon>
    </lineage>
</organism>
<reference evidence="3" key="1">
    <citation type="journal article" date="2021" name="BMC Genomics">
        <title>Chromosome-level genome assembly and manually-curated proteome of model necrotroph Parastagonospora nodorum Sn15 reveals a genome-wide trove of candidate effector homologs, and redundancy of virulence-related functions within an accessory chromosome.</title>
        <authorList>
            <person name="Bertazzoni S."/>
            <person name="Jones D.A.B."/>
            <person name="Phan H.T."/>
            <person name="Tan K.-C."/>
            <person name="Hane J.K."/>
        </authorList>
    </citation>
    <scope>NUCLEOTIDE SEQUENCE [LARGE SCALE GENOMIC DNA]</scope>
    <source>
        <strain evidence="3">SN15 / ATCC MYA-4574 / FGSC 10173)</strain>
    </source>
</reference>